<keyword evidence="1" id="KW-0812">Transmembrane</keyword>
<evidence type="ECO:0000256" key="1">
    <source>
        <dbReference type="SAM" id="Phobius"/>
    </source>
</evidence>
<dbReference type="RefSeq" id="WP_320385063.1">
    <property type="nucleotide sequence ID" value="NZ_JAROCA020000002.1"/>
</dbReference>
<feature type="transmembrane region" description="Helical" evidence="1">
    <location>
        <begin position="6"/>
        <end position="28"/>
    </location>
</feature>
<name>A0ABU5CK79_9BACI</name>
<accession>A0ABU5CK79</accession>
<reference evidence="2 3" key="1">
    <citation type="submission" date="2023-10" db="EMBL/GenBank/DDBJ databases">
        <title>179-bfca-hs.</title>
        <authorList>
            <person name="Miliotis G."/>
            <person name="Sengupta P."/>
            <person name="Hameed A."/>
            <person name="Chuvochina M."/>
            <person name="Mcdonagh F."/>
            <person name="Simpson A.C."/>
            <person name="Singh N.K."/>
            <person name="Rekha P.D."/>
            <person name="Raman K."/>
            <person name="Hugenholtz P."/>
            <person name="Venkateswaran K."/>
        </authorList>
    </citation>
    <scope>NUCLEOTIDE SEQUENCE [LARGE SCALE GENOMIC DNA]</scope>
    <source>
        <strain evidence="2 3">179-BFC-A-HS</strain>
    </source>
</reference>
<organism evidence="2 3">
    <name type="scientific">Tigheibacillus jepli</name>
    <dbReference type="NCBI Taxonomy" id="3035914"/>
    <lineage>
        <taxon>Bacteria</taxon>
        <taxon>Bacillati</taxon>
        <taxon>Bacillota</taxon>
        <taxon>Bacilli</taxon>
        <taxon>Bacillales</taxon>
        <taxon>Bacillaceae</taxon>
        <taxon>Tigheibacillus</taxon>
    </lineage>
</organism>
<comment type="caution">
    <text evidence="2">The sequence shown here is derived from an EMBL/GenBank/DDBJ whole genome shotgun (WGS) entry which is preliminary data.</text>
</comment>
<proteinExistence type="predicted"/>
<protein>
    <submittedName>
        <fullName evidence="2">Uncharacterized protein</fullName>
    </submittedName>
</protein>
<keyword evidence="1" id="KW-1133">Transmembrane helix</keyword>
<keyword evidence="3" id="KW-1185">Reference proteome</keyword>
<evidence type="ECO:0000313" key="2">
    <source>
        <dbReference type="EMBL" id="MDY0406759.1"/>
    </source>
</evidence>
<sequence length="67" mass="8053">MKQSDLAMYAMMYFVYAMFAVVLAYFAARFLHQYAFMKANMRFVRYHKPNRKVIKQAEAKGKKFIIK</sequence>
<gene>
    <name evidence="2" type="ORF">P5G51_016585</name>
</gene>
<keyword evidence="1" id="KW-0472">Membrane</keyword>
<dbReference type="Proteomes" id="UP001228376">
    <property type="component" value="Unassembled WGS sequence"/>
</dbReference>
<dbReference type="EMBL" id="JAROCA020000002">
    <property type="protein sequence ID" value="MDY0406759.1"/>
    <property type="molecule type" value="Genomic_DNA"/>
</dbReference>
<evidence type="ECO:0000313" key="3">
    <source>
        <dbReference type="Proteomes" id="UP001228376"/>
    </source>
</evidence>